<dbReference type="PANTHER" id="PTHR43065:SF10">
    <property type="entry name" value="PEROXIDE STRESS-ACTIVATED HISTIDINE KINASE MAK3"/>
    <property type="match status" value="1"/>
</dbReference>
<gene>
    <name evidence="11" type="ORF">SAMN04487931_109191</name>
</gene>
<dbReference type="Gene3D" id="1.10.490.10">
    <property type="entry name" value="Globins"/>
    <property type="match status" value="1"/>
</dbReference>
<dbReference type="CDD" id="cd00075">
    <property type="entry name" value="HATPase"/>
    <property type="match status" value="1"/>
</dbReference>
<evidence type="ECO:0000256" key="2">
    <source>
        <dbReference type="ARBA" id="ARBA00012438"/>
    </source>
</evidence>
<dbReference type="GO" id="GO:0005524">
    <property type="term" value="F:ATP binding"/>
    <property type="evidence" value="ECO:0007669"/>
    <property type="project" value="UniProtKB-KW"/>
</dbReference>
<evidence type="ECO:0000313" key="12">
    <source>
        <dbReference type="Proteomes" id="UP000199608"/>
    </source>
</evidence>
<dbReference type="SMART" id="SM00387">
    <property type="entry name" value="HATPase_c"/>
    <property type="match status" value="1"/>
</dbReference>
<dbReference type="InterPro" id="IPR036890">
    <property type="entry name" value="HATPase_C_sf"/>
</dbReference>
<accession>A0A1H2IUH4</accession>
<dbReference type="PRINTS" id="PR00344">
    <property type="entry name" value="BCTRLSENSOR"/>
</dbReference>
<dbReference type="Pfam" id="PF13426">
    <property type="entry name" value="PAS_9"/>
    <property type="match status" value="1"/>
</dbReference>
<dbReference type="Gene3D" id="1.10.287.130">
    <property type="match status" value="1"/>
</dbReference>
<evidence type="ECO:0000256" key="8">
    <source>
        <dbReference type="ARBA" id="ARBA00023012"/>
    </source>
</evidence>
<dbReference type="InterPro" id="IPR003594">
    <property type="entry name" value="HATPase_dom"/>
</dbReference>
<dbReference type="Pfam" id="PF00512">
    <property type="entry name" value="HisKA"/>
    <property type="match status" value="1"/>
</dbReference>
<dbReference type="InterPro" id="IPR000014">
    <property type="entry name" value="PAS"/>
</dbReference>
<dbReference type="GO" id="GO:0019825">
    <property type="term" value="F:oxygen binding"/>
    <property type="evidence" value="ECO:0007669"/>
    <property type="project" value="InterPro"/>
</dbReference>
<evidence type="ECO:0000259" key="10">
    <source>
        <dbReference type="PROSITE" id="PS50112"/>
    </source>
</evidence>
<evidence type="ECO:0000256" key="1">
    <source>
        <dbReference type="ARBA" id="ARBA00000085"/>
    </source>
</evidence>
<dbReference type="RefSeq" id="WP_092236118.1">
    <property type="nucleotide sequence ID" value="NZ_FNLL01000009.1"/>
</dbReference>
<evidence type="ECO:0000256" key="6">
    <source>
        <dbReference type="ARBA" id="ARBA00022777"/>
    </source>
</evidence>
<dbReference type="SMART" id="SM00388">
    <property type="entry name" value="HisKA"/>
    <property type="match status" value="1"/>
</dbReference>
<dbReference type="InterPro" id="IPR035965">
    <property type="entry name" value="PAS-like_dom_sf"/>
</dbReference>
<dbReference type="InterPro" id="IPR003661">
    <property type="entry name" value="HisK_dim/P_dom"/>
</dbReference>
<dbReference type="SUPFAM" id="SSF47384">
    <property type="entry name" value="Homodimeric domain of signal transducing histidine kinase"/>
    <property type="match status" value="1"/>
</dbReference>
<dbReference type="SUPFAM" id="SSF55785">
    <property type="entry name" value="PYP-like sensor domain (PAS domain)"/>
    <property type="match status" value="1"/>
</dbReference>
<dbReference type="PROSITE" id="PS50112">
    <property type="entry name" value="PAS"/>
    <property type="match status" value="1"/>
</dbReference>
<dbReference type="InterPro" id="IPR005467">
    <property type="entry name" value="His_kinase_dom"/>
</dbReference>
<dbReference type="EMBL" id="FNLL01000009">
    <property type="protein sequence ID" value="SDU47809.1"/>
    <property type="molecule type" value="Genomic_DNA"/>
</dbReference>
<name>A0A1H2IUH4_9BACT</name>
<keyword evidence="12" id="KW-1185">Reference proteome</keyword>
<dbReference type="NCBIfam" id="TIGR00229">
    <property type="entry name" value="sensory_box"/>
    <property type="match status" value="1"/>
</dbReference>
<sequence>MKLKTILAINKERIINEWFDALTSNSGTSYYKITEQELLPLLNKAVKGFYDVLVSDQWDGLDSFITSIAHKRFSQGFKVSEVQKSFELFRRILIPLMIKNMDTQELCKEALRLQKCMVFTITRFSEIFQNIHDEFIKSHAQSLEKEVVSRTKELAESEKKYKILVEDINDGYFVVINWKIAFANKSFAQMHGYSQHTILKSDFLNYVAPESYEVVRSAYNASMIKETISGRIEYLRLHKDGRRMPTEVIAKRSTFENQPATIGICRDISERIALGKKIHETKKLTALAKQAGYLAHEIRNPMSAVKMNLQMFEQSEQNPVKLRLIETSLDEITRIDQALLEMMNLSIPFRLEKKHVSVRQLLENAIAVMHHRIINNNLTVSVRLSRQIDMIQIDPQRMEQVILNLLFNAIEAQPGSGKIFLSSRRLKQKNRSMLEIVLGDNGPGIPKEILPHIFDPMFTQKSKGTGIGLNNVKRIVEAHGGEVKIKTRQPMGTNFLIRLPLE</sequence>
<evidence type="ECO:0000256" key="4">
    <source>
        <dbReference type="ARBA" id="ARBA00022679"/>
    </source>
</evidence>
<dbReference type="EC" id="2.7.13.3" evidence="2"/>
<keyword evidence="5" id="KW-0547">Nucleotide-binding</keyword>
<dbReference type="AlphaFoldDB" id="A0A1H2IUH4"/>
<keyword evidence="8" id="KW-0902">Two-component regulatory system</keyword>
<dbReference type="Gene3D" id="3.30.450.20">
    <property type="entry name" value="PAS domain"/>
    <property type="match status" value="1"/>
</dbReference>
<keyword evidence="4" id="KW-0808">Transferase</keyword>
<dbReference type="SMART" id="SM00091">
    <property type="entry name" value="PAS"/>
    <property type="match status" value="1"/>
</dbReference>
<evidence type="ECO:0000313" key="11">
    <source>
        <dbReference type="EMBL" id="SDU47809.1"/>
    </source>
</evidence>
<keyword evidence="3" id="KW-0597">Phosphoprotein</keyword>
<dbReference type="InterPro" id="IPR012292">
    <property type="entry name" value="Globin/Proto"/>
</dbReference>
<dbReference type="GO" id="GO:0000155">
    <property type="term" value="F:phosphorelay sensor kinase activity"/>
    <property type="evidence" value="ECO:0007669"/>
    <property type="project" value="InterPro"/>
</dbReference>
<feature type="domain" description="PAS" evidence="10">
    <location>
        <begin position="179"/>
        <end position="226"/>
    </location>
</feature>
<dbReference type="Gene3D" id="3.30.565.10">
    <property type="entry name" value="Histidine kinase-like ATPase, C-terminal domain"/>
    <property type="match status" value="1"/>
</dbReference>
<evidence type="ECO:0000259" key="9">
    <source>
        <dbReference type="PROSITE" id="PS50109"/>
    </source>
</evidence>
<comment type="catalytic activity">
    <reaction evidence="1">
        <text>ATP + protein L-histidine = ADP + protein N-phospho-L-histidine.</text>
        <dbReference type="EC" id="2.7.13.3"/>
    </reaction>
</comment>
<dbReference type="GO" id="GO:0020037">
    <property type="term" value="F:heme binding"/>
    <property type="evidence" value="ECO:0007669"/>
    <property type="project" value="InterPro"/>
</dbReference>
<evidence type="ECO:0000256" key="7">
    <source>
        <dbReference type="ARBA" id="ARBA00022840"/>
    </source>
</evidence>
<dbReference type="Proteomes" id="UP000199608">
    <property type="component" value="Unassembled WGS sequence"/>
</dbReference>
<dbReference type="InterPro" id="IPR036097">
    <property type="entry name" value="HisK_dim/P_sf"/>
</dbReference>
<dbReference type="Pfam" id="PF02518">
    <property type="entry name" value="HATPase_c"/>
    <property type="match status" value="1"/>
</dbReference>
<dbReference type="PROSITE" id="PS50109">
    <property type="entry name" value="HIS_KIN"/>
    <property type="match status" value="1"/>
</dbReference>
<dbReference type="PANTHER" id="PTHR43065">
    <property type="entry name" value="SENSOR HISTIDINE KINASE"/>
    <property type="match status" value="1"/>
</dbReference>
<protein>
    <recommendedName>
        <fullName evidence="2">histidine kinase</fullName>
        <ecNumber evidence="2">2.7.13.3</ecNumber>
    </recommendedName>
</protein>
<dbReference type="SUPFAM" id="SSF55874">
    <property type="entry name" value="ATPase domain of HSP90 chaperone/DNA topoisomerase II/histidine kinase"/>
    <property type="match status" value="1"/>
</dbReference>
<organism evidence="11 12">
    <name type="scientific">Desulfobacula phenolica</name>
    <dbReference type="NCBI Taxonomy" id="90732"/>
    <lineage>
        <taxon>Bacteria</taxon>
        <taxon>Pseudomonadati</taxon>
        <taxon>Thermodesulfobacteriota</taxon>
        <taxon>Desulfobacteria</taxon>
        <taxon>Desulfobacterales</taxon>
        <taxon>Desulfobacteraceae</taxon>
        <taxon>Desulfobacula</taxon>
    </lineage>
</organism>
<dbReference type="InterPro" id="IPR004358">
    <property type="entry name" value="Sig_transdc_His_kin-like_C"/>
</dbReference>
<evidence type="ECO:0000256" key="3">
    <source>
        <dbReference type="ARBA" id="ARBA00022553"/>
    </source>
</evidence>
<keyword evidence="7" id="KW-0067">ATP-binding</keyword>
<dbReference type="CDD" id="cd00130">
    <property type="entry name" value="PAS"/>
    <property type="match status" value="1"/>
</dbReference>
<feature type="domain" description="Histidine kinase" evidence="9">
    <location>
        <begin position="293"/>
        <end position="502"/>
    </location>
</feature>
<dbReference type="CDD" id="cd00082">
    <property type="entry name" value="HisKA"/>
    <property type="match status" value="1"/>
</dbReference>
<keyword evidence="6" id="KW-0418">Kinase</keyword>
<proteinExistence type="predicted"/>
<reference evidence="12" key="1">
    <citation type="submission" date="2016-10" db="EMBL/GenBank/DDBJ databases">
        <authorList>
            <person name="Varghese N."/>
            <person name="Submissions S."/>
        </authorList>
    </citation>
    <scope>NUCLEOTIDE SEQUENCE [LARGE SCALE GENOMIC DNA]</scope>
    <source>
        <strain evidence="12">DSM 3384</strain>
    </source>
</reference>
<evidence type="ECO:0000256" key="5">
    <source>
        <dbReference type="ARBA" id="ARBA00022741"/>
    </source>
</evidence>